<evidence type="ECO:0000313" key="2">
    <source>
        <dbReference type="EMBL" id="QJD96065.1"/>
    </source>
</evidence>
<dbReference type="KEGG" id="mrob:HH214_09345"/>
<organism evidence="2 3">
    <name type="scientific">Mucilaginibacter robiniae</name>
    <dbReference type="NCBI Taxonomy" id="2728022"/>
    <lineage>
        <taxon>Bacteria</taxon>
        <taxon>Pseudomonadati</taxon>
        <taxon>Bacteroidota</taxon>
        <taxon>Sphingobacteriia</taxon>
        <taxon>Sphingobacteriales</taxon>
        <taxon>Sphingobacteriaceae</taxon>
        <taxon>Mucilaginibacter</taxon>
    </lineage>
</organism>
<keyword evidence="3" id="KW-1185">Reference proteome</keyword>
<dbReference type="AlphaFoldDB" id="A0A7L5DYH5"/>
<accession>A0A7L5DYH5</accession>
<dbReference type="RefSeq" id="WP_169607152.1">
    <property type="nucleotide sequence ID" value="NZ_CP051682.1"/>
</dbReference>
<dbReference type="SUPFAM" id="SSF53850">
    <property type="entry name" value="Periplasmic binding protein-like II"/>
    <property type="match status" value="1"/>
</dbReference>
<keyword evidence="1" id="KW-0732">Signal</keyword>
<dbReference type="Pfam" id="PF13531">
    <property type="entry name" value="SBP_bac_11"/>
    <property type="match status" value="1"/>
</dbReference>
<feature type="signal peptide" evidence="1">
    <location>
        <begin position="1"/>
        <end position="18"/>
    </location>
</feature>
<dbReference type="Gene3D" id="3.40.190.10">
    <property type="entry name" value="Periplasmic binding protein-like II"/>
    <property type="match status" value="2"/>
</dbReference>
<reference evidence="2 3" key="1">
    <citation type="submission" date="2020-04" db="EMBL/GenBank/DDBJ databases">
        <title>Genome sequencing of novel species.</title>
        <authorList>
            <person name="Heo J."/>
            <person name="Kim S.-J."/>
            <person name="Kim J.-S."/>
            <person name="Hong S.-B."/>
            <person name="Kwon S.-W."/>
        </authorList>
    </citation>
    <scope>NUCLEOTIDE SEQUENCE [LARGE SCALE GENOMIC DNA]</scope>
    <source>
        <strain evidence="2 3">F39-2</strain>
    </source>
</reference>
<name>A0A7L5DYH5_9SPHI</name>
<proteinExistence type="predicted"/>
<sequence length="246" mass="27051">MKFWIIAIIFSHTAVSFAQSKDTVYVFGPGGPLAPMQECAEAFTKATGIPVRVTGGPEATWLSQAQTDGDIIYGGAEYMLTQFGQNHPGIIDAASRVELYPRRAAILVRPGNPKRITRLKDLAAPGIKILDVNGAGQLGLWEDLAGKENLISTVQKNIARSFVNTALGINAWKTDPAYDAWITYASWHYRLSDVTGIVELPITLRLYRGTPAVLTLHGRHHSEAGRFLSYLKSAEGHSIFKKWGWE</sequence>
<gene>
    <name evidence="2" type="ORF">HH214_09345</name>
</gene>
<feature type="chain" id="PRO_5029817583" evidence="1">
    <location>
        <begin position="19"/>
        <end position="246"/>
    </location>
</feature>
<evidence type="ECO:0000313" key="3">
    <source>
        <dbReference type="Proteomes" id="UP000503278"/>
    </source>
</evidence>
<dbReference type="Proteomes" id="UP000503278">
    <property type="component" value="Chromosome"/>
</dbReference>
<evidence type="ECO:0000256" key="1">
    <source>
        <dbReference type="SAM" id="SignalP"/>
    </source>
</evidence>
<protein>
    <submittedName>
        <fullName evidence="2">Solute-binding protein</fullName>
    </submittedName>
</protein>
<dbReference type="EMBL" id="CP051682">
    <property type="protein sequence ID" value="QJD96065.1"/>
    <property type="molecule type" value="Genomic_DNA"/>
</dbReference>
<dbReference type="CDD" id="cd13519">
    <property type="entry name" value="PBP2_PEB3_AcfC"/>
    <property type="match status" value="1"/>
</dbReference>